<evidence type="ECO:0008006" key="4">
    <source>
        <dbReference type="Google" id="ProtNLM"/>
    </source>
</evidence>
<feature type="transmembrane region" description="Helical" evidence="1">
    <location>
        <begin position="6"/>
        <end position="29"/>
    </location>
</feature>
<proteinExistence type="predicted"/>
<organism evidence="2 3">
    <name type="scientific">Popillia japonica</name>
    <name type="common">Japanese beetle</name>
    <dbReference type="NCBI Taxonomy" id="7064"/>
    <lineage>
        <taxon>Eukaryota</taxon>
        <taxon>Metazoa</taxon>
        <taxon>Ecdysozoa</taxon>
        <taxon>Arthropoda</taxon>
        <taxon>Hexapoda</taxon>
        <taxon>Insecta</taxon>
        <taxon>Pterygota</taxon>
        <taxon>Neoptera</taxon>
        <taxon>Endopterygota</taxon>
        <taxon>Coleoptera</taxon>
        <taxon>Polyphaga</taxon>
        <taxon>Scarabaeiformia</taxon>
        <taxon>Scarabaeidae</taxon>
        <taxon>Rutelinae</taxon>
        <taxon>Popillia</taxon>
    </lineage>
</organism>
<evidence type="ECO:0000256" key="1">
    <source>
        <dbReference type="SAM" id="Phobius"/>
    </source>
</evidence>
<dbReference type="EMBL" id="JASPKY010000410">
    <property type="protein sequence ID" value="KAK9701658.1"/>
    <property type="molecule type" value="Genomic_DNA"/>
</dbReference>
<protein>
    <recommendedName>
        <fullName evidence="4">Secreted protein</fullName>
    </recommendedName>
</protein>
<dbReference type="AlphaFoldDB" id="A0AAW1JF13"/>
<gene>
    <name evidence="2" type="ORF">QE152_g30449</name>
</gene>
<accession>A0AAW1JF13</accession>
<evidence type="ECO:0000313" key="2">
    <source>
        <dbReference type="EMBL" id="KAK9701658.1"/>
    </source>
</evidence>
<keyword evidence="3" id="KW-1185">Reference proteome</keyword>
<keyword evidence="1" id="KW-1133">Transmembrane helix</keyword>
<evidence type="ECO:0000313" key="3">
    <source>
        <dbReference type="Proteomes" id="UP001458880"/>
    </source>
</evidence>
<keyword evidence="1" id="KW-0472">Membrane</keyword>
<reference evidence="2 3" key="1">
    <citation type="journal article" date="2024" name="BMC Genomics">
        <title>De novo assembly and annotation of Popillia japonica's genome with initial clues to its potential as an invasive pest.</title>
        <authorList>
            <person name="Cucini C."/>
            <person name="Boschi S."/>
            <person name="Funari R."/>
            <person name="Cardaioli E."/>
            <person name="Iannotti N."/>
            <person name="Marturano G."/>
            <person name="Paoli F."/>
            <person name="Bruttini M."/>
            <person name="Carapelli A."/>
            <person name="Frati F."/>
            <person name="Nardi F."/>
        </authorList>
    </citation>
    <scope>NUCLEOTIDE SEQUENCE [LARGE SCALE GENOMIC DNA]</scope>
    <source>
        <strain evidence="2">DMR45628</strain>
    </source>
</reference>
<sequence length="127" mass="14257">MHILYWLIISIRVLLNNAFILCLGNFLAVRVCIVYRCYRDGGGGDVMALLHSSRRDGVTEFRSKSTSARTFDNELHGVQHGVVDGGDICSASVVCLRLVLREWLINLLRYLRNARIEEGFGDASVVE</sequence>
<keyword evidence="1" id="KW-0812">Transmembrane</keyword>
<comment type="caution">
    <text evidence="2">The sequence shown here is derived from an EMBL/GenBank/DDBJ whole genome shotgun (WGS) entry which is preliminary data.</text>
</comment>
<name>A0AAW1JF13_POPJA</name>
<dbReference type="Proteomes" id="UP001458880">
    <property type="component" value="Unassembled WGS sequence"/>
</dbReference>